<dbReference type="EMBL" id="BMWP01000041">
    <property type="protein sequence ID" value="GGW49619.1"/>
    <property type="molecule type" value="Genomic_DNA"/>
</dbReference>
<organism evidence="1 2">
    <name type="scientific">Arenibacter certesii</name>
    <dbReference type="NCBI Taxonomy" id="228955"/>
    <lineage>
        <taxon>Bacteria</taxon>
        <taxon>Pseudomonadati</taxon>
        <taxon>Bacteroidota</taxon>
        <taxon>Flavobacteriia</taxon>
        <taxon>Flavobacteriales</taxon>
        <taxon>Flavobacteriaceae</taxon>
        <taxon>Arenibacter</taxon>
    </lineage>
</organism>
<name>A0A918MRW2_9FLAO</name>
<gene>
    <name evidence="1" type="ORF">GCM10007383_36860</name>
</gene>
<dbReference type="RefSeq" id="WP_026814754.1">
    <property type="nucleotide sequence ID" value="NZ_BMWP01000041.1"/>
</dbReference>
<evidence type="ECO:0000313" key="1">
    <source>
        <dbReference type="EMBL" id="GGW49619.1"/>
    </source>
</evidence>
<keyword evidence="2" id="KW-1185">Reference proteome</keyword>
<reference evidence="1" key="1">
    <citation type="journal article" date="2014" name="Int. J. Syst. Evol. Microbiol.">
        <title>Complete genome sequence of Corynebacterium casei LMG S-19264T (=DSM 44701T), isolated from a smear-ripened cheese.</title>
        <authorList>
            <consortium name="US DOE Joint Genome Institute (JGI-PGF)"/>
            <person name="Walter F."/>
            <person name="Albersmeier A."/>
            <person name="Kalinowski J."/>
            <person name="Ruckert C."/>
        </authorList>
    </citation>
    <scope>NUCLEOTIDE SEQUENCE</scope>
    <source>
        <strain evidence="1">KCTC 12113</strain>
    </source>
</reference>
<evidence type="ECO:0008006" key="3">
    <source>
        <dbReference type="Google" id="ProtNLM"/>
    </source>
</evidence>
<reference evidence="1" key="2">
    <citation type="submission" date="2020-09" db="EMBL/GenBank/DDBJ databases">
        <authorList>
            <person name="Sun Q."/>
            <person name="Kim S."/>
        </authorList>
    </citation>
    <scope>NUCLEOTIDE SEQUENCE</scope>
    <source>
        <strain evidence="1">KCTC 12113</strain>
    </source>
</reference>
<comment type="caution">
    <text evidence="1">The sequence shown here is derived from an EMBL/GenBank/DDBJ whole genome shotgun (WGS) entry which is preliminary data.</text>
</comment>
<evidence type="ECO:0000313" key="2">
    <source>
        <dbReference type="Proteomes" id="UP000634668"/>
    </source>
</evidence>
<dbReference type="AlphaFoldDB" id="A0A918MRW2"/>
<dbReference type="Proteomes" id="UP000634668">
    <property type="component" value="Unassembled WGS sequence"/>
</dbReference>
<accession>A0A918MRW2</accession>
<sequence>MIFQENKLFLDFFNSLENEAGKNPNLNKYILYKGTSAIDTGNIRKLIPEKSVYIDKSLTISLSGVQKKIDSLSELKSVTKNKLYVACSRANNNLYLISEEKIKQYIN</sequence>
<proteinExistence type="predicted"/>
<protein>
    <recommendedName>
        <fullName evidence="3">UvrD-like helicase C-terminal domain-containing protein</fullName>
    </recommendedName>
</protein>